<sequence length="130" mass="13701">MNWLTLVVLPGAGIALLVVLARWLGFNTQPVLTGPDEARTIAHDALVAFHAEQAAIGADARAALVAGRDGRVALVRPHGDRWIVRVANGARVTRSGDTLTVALDEPLFAPVQLKLATDAAGWAARLEAKP</sequence>
<dbReference type="AlphaFoldDB" id="A0A4Y9EJK7"/>
<proteinExistence type="predicted"/>
<evidence type="ECO:0000313" key="2">
    <source>
        <dbReference type="Proteomes" id="UP000297737"/>
    </source>
</evidence>
<evidence type="ECO:0000313" key="1">
    <source>
        <dbReference type="EMBL" id="TFU00386.1"/>
    </source>
</evidence>
<keyword evidence="2" id="KW-1185">Reference proteome</keyword>
<gene>
    <name evidence="1" type="ORF">EUV02_15170</name>
</gene>
<dbReference type="EMBL" id="SIHO01000004">
    <property type="protein sequence ID" value="TFU00386.1"/>
    <property type="molecule type" value="Genomic_DNA"/>
</dbReference>
<accession>A0A4Y9EJK7</accession>
<dbReference type="Proteomes" id="UP000297737">
    <property type="component" value="Unassembled WGS sequence"/>
</dbReference>
<comment type="caution">
    <text evidence="1">The sequence shown here is derived from an EMBL/GenBank/DDBJ whole genome shotgun (WGS) entry which is preliminary data.</text>
</comment>
<protein>
    <submittedName>
        <fullName evidence="1">Uncharacterized protein</fullName>
    </submittedName>
</protein>
<organism evidence="1 2">
    <name type="scientific">Glacieibacterium arshaanense</name>
    <dbReference type="NCBI Taxonomy" id="2511025"/>
    <lineage>
        <taxon>Bacteria</taxon>
        <taxon>Pseudomonadati</taxon>
        <taxon>Pseudomonadota</taxon>
        <taxon>Alphaproteobacteria</taxon>
        <taxon>Sphingomonadales</taxon>
        <taxon>Sphingosinicellaceae</taxon>
        <taxon>Glacieibacterium</taxon>
    </lineage>
</organism>
<name>A0A4Y9EJK7_9SPHN</name>
<dbReference type="RefSeq" id="WP_135247154.1">
    <property type="nucleotide sequence ID" value="NZ_SIHO01000004.1"/>
</dbReference>
<dbReference type="OrthoDB" id="7391222at2"/>
<reference evidence="1 2" key="1">
    <citation type="submission" date="2019-02" db="EMBL/GenBank/DDBJ databases">
        <title>Polymorphobacter sp. isolated from the lake at the Tibet of China.</title>
        <authorList>
            <person name="Li A."/>
        </authorList>
    </citation>
    <scope>NUCLEOTIDE SEQUENCE [LARGE SCALE GENOMIC DNA]</scope>
    <source>
        <strain evidence="1 2">DJ1R-1</strain>
    </source>
</reference>